<proteinExistence type="predicted"/>
<organism evidence="2 3">
    <name type="scientific">Oryza sativa subsp. japonica</name>
    <name type="common">Rice</name>
    <dbReference type="NCBI Taxonomy" id="39947"/>
    <lineage>
        <taxon>Eukaryota</taxon>
        <taxon>Viridiplantae</taxon>
        <taxon>Streptophyta</taxon>
        <taxon>Embryophyta</taxon>
        <taxon>Tracheophyta</taxon>
        <taxon>Spermatophyta</taxon>
        <taxon>Magnoliopsida</taxon>
        <taxon>Liliopsida</taxon>
        <taxon>Poales</taxon>
        <taxon>Poaceae</taxon>
        <taxon>BOP clade</taxon>
        <taxon>Oryzoideae</taxon>
        <taxon>Oryzeae</taxon>
        <taxon>Oryzinae</taxon>
        <taxon>Oryza</taxon>
        <taxon>Oryza sativa</taxon>
    </lineage>
</organism>
<dbReference type="AlphaFoldDB" id="Q7X8G4"/>
<evidence type="ECO:0000313" key="2">
    <source>
        <dbReference type="EMBL" id="CAE02859.1"/>
    </source>
</evidence>
<reference evidence="3" key="1">
    <citation type="journal article" date="2005" name="Nature">
        <title>The map-based sequence of the rice genome.</title>
        <authorList>
            <consortium name="International rice genome sequencing project (IRGSP)"/>
            <person name="Matsumoto T."/>
            <person name="Wu J."/>
            <person name="Kanamori H."/>
            <person name="Katayose Y."/>
            <person name="Fujisawa M."/>
            <person name="Namiki N."/>
            <person name="Mizuno H."/>
            <person name="Yamamoto K."/>
            <person name="Antonio B.A."/>
            <person name="Baba T."/>
            <person name="Sakata K."/>
            <person name="Nagamura Y."/>
            <person name="Aoki H."/>
            <person name="Arikawa K."/>
            <person name="Arita K."/>
            <person name="Bito T."/>
            <person name="Chiden Y."/>
            <person name="Fujitsuka N."/>
            <person name="Fukunaka R."/>
            <person name="Hamada M."/>
            <person name="Harada C."/>
            <person name="Hayashi A."/>
            <person name="Hijishita S."/>
            <person name="Honda M."/>
            <person name="Hosokawa S."/>
            <person name="Ichikawa Y."/>
            <person name="Idonuma A."/>
            <person name="Iijima M."/>
            <person name="Ikeda M."/>
            <person name="Ikeno M."/>
            <person name="Ito K."/>
            <person name="Ito S."/>
            <person name="Ito T."/>
            <person name="Ito Y."/>
            <person name="Ito Y."/>
            <person name="Iwabuchi A."/>
            <person name="Kamiya K."/>
            <person name="Karasawa W."/>
            <person name="Kurita K."/>
            <person name="Katagiri S."/>
            <person name="Kikuta A."/>
            <person name="Kobayashi H."/>
            <person name="Kobayashi N."/>
            <person name="Machita K."/>
            <person name="Maehara T."/>
            <person name="Masukawa M."/>
            <person name="Mizubayashi T."/>
            <person name="Mukai Y."/>
            <person name="Nagasaki H."/>
            <person name="Nagata Y."/>
            <person name="Naito S."/>
            <person name="Nakashima M."/>
            <person name="Nakama Y."/>
            <person name="Nakamichi Y."/>
            <person name="Nakamura M."/>
            <person name="Meguro A."/>
            <person name="Negishi M."/>
            <person name="Ohta I."/>
            <person name="Ohta T."/>
            <person name="Okamoto M."/>
            <person name="Ono N."/>
            <person name="Saji S."/>
            <person name="Sakaguchi M."/>
            <person name="Sakai K."/>
            <person name="Shibata M."/>
            <person name="Shimokawa T."/>
            <person name="Song J."/>
            <person name="Takazaki Y."/>
            <person name="Terasawa K."/>
            <person name="Tsugane M."/>
            <person name="Tsuji K."/>
            <person name="Ueda S."/>
            <person name="Waki K."/>
            <person name="Yamagata H."/>
            <person name="Yamamoto M."/>
            <person name="Yamamoto S."/>
            <person name="Yamane H."/>
            <person name="Yoshiki S."/>
            <person name="Yoshihara R."/>
            <person name="Yukawa K."/>
            <person name="Zhong H."/>
            <person name="Yano M."/>
            <person name="Yuan Q."/>
            <person name="Ouyang S."/>
            <person name="Liu J."/>
            <person name="Jones K.M."/>
            <person name="Gansberger K."/>
            <person name="Moffat K."/>
            <person name="Hill J."/>
            <person name="Bera J."/>
            <person name="Fadrosh D."/>
            <person name="Jin S."/>
            <person name="Johri S."/>
            <person name="Kim M."/>
            <person name="Overton L."/>
            <person name="Reardon M."/>
            <person name="Tsitrin T."/>
            <person name="Vuong H."/>
            <person name="Weaver B."/>
            <person name="Ciecko A."/>
            <person name="Tallon L."/>
            <person name="Jackson J."/>
            <person name="Pai G."/>
            <person name="Aken S.V."/>
            <person name="Utterback T."/>
            <person name="Reidmuller S."/>
            <person name="Feldblyum T."/>
            <person name="Hsiao J."/>
            <person name="Zismann V."/>
            <person name="Iobst S."/>
            <person name="de Vazeille A.R."/>
            <person name="Buell C.R."/>
            <person name="Ying K."/>
            <person name="Li Y."/>
            <person name="Lu T."/>
            <person name="Huang Y."/>
            <person name="Zhao Q."/>
            <person name="Feng Q."/>
            <person name="Zhang L."/>
            <person name="Zhu J."/>
            <person name="Weng Q."/>
            <person name="Mu J."/>
            <person name="Lu Y."/>
            <person name="Fan D."/>
            <person name="Liu Y."/>
            <person name="Guan J."/>
            <person name="Zhang Y."/>
            <person name="Yu S."/>
            <person name="Liu X."/>
            <person name="Zhang Y."/>
            <person name="Hong G."/>
            <person name="Han B."/>
            <person name="Choisne N."/>
            <person name="Demange N."/>
            <person name="Orjeda G."/>
            <person name="Samain S."/>
            <person name="Cattolico L."/>
            <person name="Pelletier E."/>
            <person name="Couloux A."/>
            <person name="Segurens B."/>
            <person name="Wincker P."/>
            <person name="D'Hont A."/>
            <person name="Scarpelli C."/>
            <person name="Weissenbach J."/>
            <person name="Salanoubat M."/>
            <person name="Quetier F."/>
            <person name="Yu Y."/>
            <person name="Kim H.R."/>
            <person name="Rambo T."/>
            <person name="Currie J."/>
            <person name="Collura K."/>
            <person name="Luo M."/>
            <person name="Yang T."/>
            <person name="Ammiraju J.S.S."/>
            <person name="Engler F."/>
            <person name="Soderlund C."/>
            <person name="Wing R.A."/>
            <person name="Palmer L.E."/>
            <person name="de la Bastide M."/>
            <person name="Spiegel L."/>
            <person name="Nascimento L."/>
            <person name="Zutavern T."/>
            <person name="O'Shaughnessy A."/>
            <person name="Dike S."/>
            <person name="Dedhia N."/>
            <person name="Preston R."/>
            <person name="Balija V."/>
            <person name="McCombie W.R."/>
            <person name="Chow T."/>
            <person name="Chen H."/>
            <person name="Chung M."/>
            <person name="Chen C."/>
            <person name="Shaw J."/>
            <person name="Wu H."/>
            <person name="Hsiao K."/>
            <person name="Chao Y."/>
            <person name="Chu M."/>
            <person name="Cheng C."/>
            <person name="Hour A."/>
            <person name="Lee P."/>
            <person name="Lin S."/>
            <person name="Lin Y."/>
            <person name="Liou J."/>
            <person name="Liu S."/>
            <person name="Hsing Y."/>
            <person name="Raghuvanshi S."/>
            <person name="Mohanty A."/>
            <person name="Bharti A.K."/>
            <person name="Gaur A."/>
            <person name="Gupta V."/>
            <person name="Kumar D."/>
            <person name="Ravi V."/>
            <person name="Vij S."/>
            <person name="Kapur A."/>
            <person name="Khurana P."/>
            <person name="Khurana P."/>
            <person name="Khurana J.P."/>
            <person name="Tyagi A.K."/>
            <person name="Gaikwad K."/>
            <person name="Singh A."/>
            <person name="Dalal V."/>
            <person name="Srivastava S."/>
            <person name="Dixit A."/>
            <person name="Pal A.K."/>
            <person name="Ghazi I.A."/>
            <person name="Yadav M."/>
            <person name="Pandit A."/>
            <person name="Bhargava A."/>
            <person name="Sureshbabu K."/>
            <person name="Batra K."/>
            <person name="Sharma T.R."/>
            <person name="Mohapatra T."/>
            <person name="Singh N.K."/>
            <person name="Messing J."/>
            <person name="Nelson A.B."/>
            <person name="Fuks G."/>
            <person name="Kavchok S."/>
            <person name="Keizer G."/>
            <person name="Linton E."/>
            <person name="Llaca V."/>
            <person name="Song R."/>
            <person name="Tanyolac B."/>
            <person name="Young S."/>
            <person name="Ho-Il K."/>
            <person name="Hahn J.H."/>
            <person name="Sangsakoo G."/>
            <person name="Vanavichit A."/>
            <person name="de Mattos Luiz.A.T."/>
            <person name="Zimmer P.D."/>
            <person name="Malone G."/>
            <person name="Dellagostin O."/>
            <person name="de Oliveira A.C."/>
            <person name="Bevan M."/>
            <person name="Bancroft I."/>
            <person name="Minx P."/>
            <person name="Cordum H."/>
            <person name="Wilson R."/>
            <person name="Cheng Z."/>
            <person name="Jin W."/>
            <person name="Jiang J."/>
            <person name="Leong S.A."/>
            <person name="Iwama H."/>
            <person name="Gojobori T."/>
            <person name="Itoh T."/>
            <person name="Niimura Y."/>
            <person name="Fujii Y."/>
            <person name="Habara T."/>
            <person name="Sakai H."/>
            <person name="Sato Y."/>
            <person name="Wilson G."/>
            <person name="Kumar K."/>
            <person name="McCouch S."/>
            <person name="Juretic N."/>
            <person name="Hoen D."/>
            <person name="Wright S."/>
            <person name="Bruskiewich R."/>
            <person name="Bureau T."/>
            <person name="Miyao A."/>
            <person name="Hirochika H."/>
            <person name="Nishikawa T."/>
            <person name="Kadowaki K."/>
            <person name="Sugiura M."/>
            <person name="Burr B."/>
            <person name="Sasaki T."/>
        </authorList>
    </citation>
    <scope>NUCLEOTIDE SEQUENCE [LARGE SCALE GENOMIC DNA]</scope>
    <source>
        <strain evidence="3">cv. Nipponbare</strain>
    </source>
</reference>
<sequence>MEHTDLSQSHLFPNKKDVDLNVLGAAMVNRVGGHVDSTDIVAEDNSRSGDGSMQLLE</sequence>
<dbReference type="EMBL" id="AL606449">
    <property type="protein sequence ID" value="CAE02859.1"/>
    <property type="molecule type" value="Genomic_DNA"/>
</dbReference>
<accession>Q7X8G4</accession>
<protein>
    <submittedName>
        <fullName evidence="2">OSJNBa0014F04.25 protein</fullName>
    </submittedName>
</protein>
<reference evidence="3" key="2">
    <citation type="journal article" date="2008" name="Nucleic Acids Res.">
        <title>The rice annotation project database (RAP-DB): 2008 update.</title>
        <authorList>
            <consortium name="The rice annotation project (RAP)"/>
        </authorList>
    </citation>
    <scope>GENOME REANNOTATION</scope>
    <source>
        <strain evidence="3">cv. Nipponbare</strain>
    </source>
</reference>
<gene>
    <name evidence="2" type="primary">OSJNBa0014F04.25</name>
</gene>
<name>Q7X8G4_ORYSJ</name>
<dbReference type="Proteomes" id="UP000000763">
    <property type="component" value="Chromosome 4"/>
</dbReference>
<feature type="region of interest" description="Disordered" evidence="1">
    <location>
        <begin position="37"/>
        <end position="57"/>
    </location>
</feature>
<evidence type="ECO:0000256" key="1">
    <source>
        <dbReference type="SAM" id="MobiDB-lite"/>
    </source>
</evidence>
<evidence type="ECO:0000313" key="3">
    <source>
        <dbReference type="Proteomes" id="UP000000763"/>
    </source>
</evidence>